<dbReference type="SUPFAM" id="SSF46997">
    <property type="entry name" value="Bacterial immunoglobulin/albumin-binding domains"/>
    <property type="match status" value="2"/>
</dbReference>
<protein>
    <recommendedName>
        <fullName evidence="2">Long Rib domain-containing protein</fullName>
    </recommendedName>
</protein>
<accession>A0A2I1KR52</accession>
<feature type="domain" description="Long Rib" evidence="2">
    <location>
        <begin position="15"/>
        <end position="85"/>
    </location>
</feature>
<dbReference type="EMBL" id="PKHA01000011">
    <property type="protein sequence ID" value="PKY98109.1"/>
    <property type="molecule type" value="Genomic_DNA"/>
</dbReference>
<dbReference type="AlphaFoldDB" id="A0A2I1KR52"/>
<dbReference type="InterPro" id="IPR013783">
    <property type="entry name" value="Ig-like_fold"/>
</dbReference>
<reference evidence="3 4" key="1">
    <citation type="submission" date="2017-12" db="EMBL/GenBank/DDBJ databases">
        <title>Phylogenetic diversity of female urinary microbiome.</title>
        <authorList>
            <person name="Thomas-White K."/>
            <person name="Wolfe A.J."/>
        </authorList>
    </citation>
    <scope>NUCLEOTIDE SEQUENCE [LARGE SCALE GENOMIC DNA]</scope>
    <source>
        <strain evidence="3 4">UMB0319</strain>
    </source>
</reference>
<dbReference type="Proteomes" id="UP000234778">
    <property type="component" value="Unassembled WGS sequence"/>
</dbReference>
<dbReference type="Gene3D" id="1.20.5.420">
    <property type="entry name" value="Immunoglobulin FC, subunit C"/>
    <property type="match status" value="2"/>
</dbReference>
<proteinExistence type="predicted"/>
<evidence type="ECO:0000313" key="3">
    <source>
        <dbReference type="EMBL" id="PKY98109.1"/>
    </source>
</evidence>
<dbReference type="InterPro" id="IPR015919">
    <property type="entry name" value="Cadherin-like_sf"/>
</dbReference>
<dbReference type="InterPro" id="IPR009063">
    <property type="entry name" value="Ig/albumin-bd_sf"/>
</dbReference>
<dbReference type="GO" id="GO:0005975">
    <property type="term" value="P:carbohydrate metabolic process"/>
    <property type="evidence" value="ECO:0007669"/>
    <property type="project" value="UniProtKB-ARBA"/>
</dbReference>
<evidence type="ECO:0000259" key="2">
    <source>
        <dbReference type="Pfam" id="PF18957"/>
    </source>
</evidence>
<dbReference type="Pfam" id="PF07554">
    <property type="entry name" value="FIVAR"/>
    <property type="match status" value="2"/>
</dbReference>
<sequence length="266" mass="27334">MSPTFQKDGQPFVGIPTGASFAFGGVQTRAAGDAVPSWVSIDSTTGTITTAPGANDVADDPYTVPVTVTYSDGTIDNVDAKIAVTEKAATDKAGLAAEIAKESEVKGADGFKNASQEKKQAYKDALAKADEVLKDSDATQAEVDAAKDRLANAADALNGEATHFDGLINAITDANTAKGTDAYKNASDDAKKALDEALAEAEAVRDNPKATQAEVDAAKEKLENAQKVLDGKETDKSGLQSSISDANGARGADSYKNATDGAKQAL</sequence>
<dbReference type="SUPFAM" id="SSF49313">
    <property type="entry name" value="Cadherin-like"/>
    <property type="match status" value="1"/>
</dbReference>
<evidence type="ECO:0000313" key="4">
    <source>
        <dbReference type="Proteomes" id="UP000234778"/>
    </source>
</evidence>
<dbReference type="GO" id="GO:0005509">
    <property type="term" value="F:calcium ion binding"/>
    <property type="evidence" value="ECO:0007669"/>
    <property type="project" value="InterPro"/>
</dbReference>
<gene>
    <name evidence="3" type="ORF">CYJ26_09245</name>
</gene>
<name>A0A2I1KR52_9ACTO</name>
<feature type="region of interest" description="Disordered" evidence="1">
    <location>
        <begin position="224"/>
        <end position="266"/>
    </location>
</feature>
<dbReference type="NCBIfam" id="NF038186">
    <property type="entry name" value="YPDG_rpt"/>
    <property type="match status" value="1"/>
</dbReference>
<dbReference type="GO" id="GO:0016020">
    <property type="term" value="C:membrane"/>
    <property type="evidence" value="ECO:0007669"/>
    <property type="project" value="InterPro"/>
</dbReference>
<organism evidence="3 4">
    <name type="scientific">Actinomyces urogenitalis</name>
    <dbReference type="NCBI Taxonomy" id="103621"/>
    <lineage>
        <taxon>Bacteria</taxon>
        <taxon>Bacillati</taxon>
        <taxon>Actinomycetota</taxon>
        <taxon>Actinomycetes</taxon>
        <taxon>Actinomycetales</taxon>
        <taxon>Actinomycetaceae</taxon>
        <taxon>Actinomyces</taxon>
    </lineage>
</organism>
<dbReference type="InterPro" id="IPR044055">
    <property type="entry name" value="RibLong"/>
</dbReference>
<dbReference type="Gene3D" id="2.60.40.10">
    <property type="entry name" value="Immunoglobulins"/>
    <property type="match status" value="1"/>
</dbReference>
<evidence type="ECO:0000256" key="1">
    <source>
        <dbReference type="SAM" id="MobiDB-lite"/>
    </source>
</evidence>
<dbReference type="Pfam" id="PF18957">
    <property type="entry name" value="RibLong"/>
    <property type="match status" value="1"/>
</dbReference>
<comment type="caution">
    <text evidence="3">The sequence shown here is derived from an EMBL/GenBank/DDBJ whole genome shotgun (WGS) entry which is preliminary data.</text>
</comment>
<feature type="compositionally biased region" description="Basic and acidic residues" evidence="1">
    <location>
        <begin position="224"/>
        <end position="236"/>
    </location>
</feature>